<dbReference type="PANTHER" id="PTHR47417:SF1">
    <property type="entry name" value="SMR DOMAIN-CONTAINING PROTEIN YPL199C"/>
    <property type="match status" value="1"/>
</dbReference>
<feature type="domain" description="Smr" evidence="3">
    <location>
        <begin position="230"/>
        <end position="303"/>
    </location>
</feature>
<dbReference type="InterPro" id="IPR004088">
    <property type="entry name" value="KH_dom_type_1"/>
</dbReference>
<dbReference type="EMBL" id="JAOPGA020001235">
    <property type="protein sequence ID" value="KAL0486432.1"/>
    <property type="molecule type" value="Genomic_DNA"/>
</dbReference>
<evidence type="ECO:0000259" key="3">
    <source>
        <dbReference type="PROSITE" id="PS50828"/>
    </source>
</evidence>
<dbReference type="PROSITE" id="PS50084">
    <property type="entry name" value="KH_TYPE_1"/>
    <property type="match status" value="1"/>
</dbReference>
<dbReference type="SMART" id="SM00463">
    <property type="entry name" value="SMR"/>
    <property type="match status" value="1"/>
</dbReference>
<evidence type="ECO:0000256" key="2">
    <source>
        <dbReference type="SAM" id="MobiDB-lite"/>
    </source>
</evidence>
<dbReference type="Proteomes" id="UP001431209">
    <property type="component" value="Unassembled WGS sequence"/>
</dbReference>
<dbReference type="InterPro" id="IPR002625">
    <property type="entry name" value="Smr_dom"/>
</dbReference>
<keyword evidence="5" id="KW-1185">Reference proteome</keyword>
<dbReference type="Pfam" id="PF00013">
    <property type="entry name" value="KH_1"/>
    <property type="match status" value="1"/>
</dbReference>
<dbReference type="InterPro" id="IPR004087">
    <property type="entry name" value="KH_dom"/>
</dbReference>
<name>A0AAW2ZAY8_9EUKA</name>
<evidence type="ECO:0000313" key="5">
    <source>
        <dbReference type="Proteomes" id="UP001431209"/>
    </source>
</evidence>
<comment type="caution">
    <text evidence="4">The sequence shown here is derived from an EMBL/GenBank/DDBJ whole genome shotgun (WGS) entry which is preliminary data.</text>
</comment>
<dbReference type="Gene3D" id="3.30.1370.110">
    <property type="match status" value="1"/>
</dbReference>
<dbReference type="SUPFAM" id="SSF160443">
    <property type="entry name" value="SMR domain-like"/>
    <property type="match status" value="1"/>
</dbReference>
<dbReference type="InterPro" id="IPR036612">
    <property type="entry name" value="KH_dom_type_1_sf"/>
</dbReference>
<reference evidence="4 5" key="1">
    <citation type="submission" date="2024-03" db="EMBL/GenBank/DDBJ databases">
        <title>The Acrasis kona genome and developmental transcriptomes reveal deep origins of eukaryotic multicellular pathways.</title>
        <authorList>
            <person name="Sheikh S."/>
            <person name="Fu C.-J."/>
            <person name="Brown M.W."/>
            <person name="Baldauf S.L."/>
        </authorList>
    </citation>
    <scope>NUCLEOTIDE SEQUENCE [LARGE SCALE GENOMIC DNA]</scope>
    <source>
        <strain evidence="4 5">ATCC MYA-3509</strain>
    </source>
</reference>
<evidence type="ECO:0000313" key="4">
    <source>
        <dbReference type="EMBL" id="KAL0486432.1"/>
    </source>
</evidence>
<dbReference type="PANTHER" id="PTHR47417">
    <property type="entry name" value="SMR DOMAIN-CONTAINING PROTEIN YPL199C"/>
    <property type="match status" value="1"/>
</dbReference>
<feature type="compositionally biased region" description="Basic and acidic residues" evidence="2">
    <location>
        <begin position="181"/>
        <end position="193"/>
    </location>
</feature>
<dbReference type="PROSITE" id="PS50828">
    <property type="entry name" value="SMR"/>
    <property type="match status" value="1"/>
</dbReference>
<keyword evidence="1" id="KW-0694">RNA-binding</keyword>
<accession>A0AAW2ZAY8</accession>
<feature type="region of interest" description="Disordered" evidence="2">
    <location>
        <begin position="1"/>
        <end position="25"/>
    </location>
</feature>
<dbReference type="InterPro" id="IPR013899">
    <property type="entry name" value="DUF1771"/>
</dbReference>
<dbReference type="Pfam" id="PF01713">
    <property type="entry name" value="Smr"/>
    <property type="match status" value="1"/>
</dbReference>
<gene>
    <name evidence="4" type="ORF">AKO1_012051</name>
</gene>
<proteinExistence type="predicted"/>
<evidence type="ECO:0000256" key="1">
    <source>
        <dbReference type="PROSITE-ProRule" id="PRU00117"/>
    </source>
</evidence>
<dbReference type="AlphaFoldDB" id="A0AAW2ZAY8"/>
<dbReference type="SMART" id="SM00322">
    <property type="entry name" value="KH"/>
    <property type="match status" value="1"/>
</dbReference>
<sequence>MGNLLRKPSKKSTPKEPVVASNTPTAEAAKVEKVVPVVTAPQVEVVVPVATTTPQVGKVAVQEKSEPVNDTELGSYHLPSKLHKHVIGSGGKIIKEIQTTNNVKIELLADIDKVKITCDGQDEKKIKSAFKQIEETLAQVGWFYESGVWIEKLAYDEIFSKWNKKIEFEAESMKKCFEDSKASYDSGNKEEAKTQSTAGKVHQENMHRYKKECAKEVFDFLNAKFDDYTIDLHGQLVNEALEFVTQRVEKLAGNAKQPLQIITGAGNHSDASGAKIKPAVIKYLNEKSLKFEEINNGTLNVTL</sequence>
<organism evidence="4 5">
    <name type="scientific">Acrasis kona</name>
    <dbReference type="NCBI Taxonomy" id="1008807"/>
    <lineage>
        <taxon>Eukaryota</taxon>
        <taxon>Discoba</taxon>
        <taxon>Heterolobosea</taxon>
        <taxon>Tetramitia</taxon>
        <taxon>Eutetramitia</taxon>
        <taxon>Acrasidae</taxon>
        <taxon>Acrasis</taxon>
    </lineage>
</organism>
<dbReference type="SUPFAM" id="SSF54791">
    <property type="entry name" value="Eukaryotic type KH-domain (KH-domain type I)"/>
    <property type="match status" value="1"/>
</dbReference>
<feature type="region of interest" description="Disordered" evidence="2">
    <location>
        <begin position="181"/>
        <end position="201"/>
    </location>
</feature>
<dbReference type="InterPro" id="IPR036063">
    <property type="entry name" value="Smr_dom_sf"/>
</dbReference>
<dbReference type="Gene3D" id="3.30.1370.10">
    <property type="entry name" value="K Homology domain, type 1"/>
    <property type="match status" value="1"/>
</dbReference>
<protein>
    <recommendedName>
        <fullName evidence="3">Smr domain-containing protein</fullName>
    </recommendedName>
</protein>
<dbReference type="InterPro" id="IPR053020">
    <property type="entry name" value="Smr_domain_protein"/>
</dbReference>
<dbReference type="Pfam" id="PF08590">
    <property type="entry name" value="DUF1771"/>
    <property type="match status" value="1"/>
</dbReference>
<dbReference type="GO" id="GO:0003723">
    <property type="term" value="F:RNA binding"/>
    <property type="evidence" value="ECO:0007669"/>
    <property type="project" value="UniProtKB-UniRule"/>
</dbReference>